<sequence>MKSIVFVVLLVLAAIVAEAKKSEYLKSFRDNEDTRHKGMRIRGNRHSLNGKLNFKTVAKRAADELSSYFSDEEEDPLRFGRSVIEYSQ</sequence>
<evidence type="ECO:0000256" key="1">
    <source>
        <dbReference type="SAM" id="SignalP"/>
    </source>
</evidence>
<protein>
    <submittedName>
        <fullName evidence="2">Uncharacterized protein</fullName>
    </submittedName>
</protein>
<keyword evidence="1" id="KW-0732">Signal</keyword>
<keyword evidence="3" id="KW-1185">Reference proteome</keyword>
<reference evidence="2" key="1">
    <citation type="submission" date="2020-09" db="EMBL/GenBank/DDBJ databases">
        <authorList>
            <person name="Kikuchi T."/>
        </authorList>
    </citation>
    <scope>NUCLEOTIDE SEQUENCE</scope>
    <source>
        <strain evidence="2">SH1</strain>
    </source>
</reference>
<dbReference type="Proteomes" id="UP000783686">
    <property type="component" value="Unassembled WGS sequence"/>
</dbReference>
<evidence type="ECO:0000313" key="3">
    <source>
        <dbReference type="Proteomes" id="UP000614601"/>
    </source>
</evidence>
<organism evidence="2 3">
    <name type="scientific">Bursaphelenchus okinawaensis</name>
    <dbReference type="NCBI Taxonomy" id="465554"/>
    <lineage>
        <taxon>Eukaryota</taxon>
        <taxon>Metazoa</taxon>
        <taxon>Ecdysozoa</taxon>
        <taxon>Nematoda</taxon>
        <taxon>Chromadorea</taxon>
        <taxon>Rhabditida</taxon>
        <taxon>Tylenchina</taxon>
        <taxon>Tylenchomorpha</taxon>
        <taxon>Aphelenchoidea</taxon>
        <taxon>Aphelenchoididae</taxon>
        <taxon>Bursaphelenchus</taxon>
    </lineage>
</organism>
<accession>A0A811KN54</accession>
<dbReference type="Proteomes" id="UP000614601">
    <property type="component" value="Unassembled WGS sequence"/>
</dbReference>
<proteinExistence type="predicted"/>
<feature type="signal peptide" evidence="1">
    <location>
        <begin position="1"/>
        <end position="19"/>
    </location>
</feature>
<comment type="caution">
    <text evidence="2">The sequence shown here is derived from an EMBL/GenBank/DDBJ whole genome shotgun (WGS) entry which is preliminary data.</text>
</comment>
<dbReference type="EMBL" id="CAJFCW020000003">
    <property type="protein sequence ID" value="CAG9107042.1"/>
    <property type="molecule type" value="Genomic_DNA"/>
</dbReference>
<name>A0A811KN54_9BILA</name>
<evidence type="ECO:0000313" key="2">
    <source>
        <dbReference type="EMBL" id="CAD5217065.1"/>
    </source>
</evidence>
<feature type="chain" id="PRO_5036408347" evidence="1">
    <location>
        <begin position="20"/>
        <end position="88"/>
    </location>
</feature>
<dbReference type="AlphaFoldDB" id="A0A811KN54"/>
<dbReference type="EMBL" id="CAJFDH010000003">
    <property type="protein sequence ID" value="CAD5217065.1"/>
    <property type="molecule type" value="Genomic_DNA"/>
</dbReference>
<gene>
    <name evidence="2" type="ORF">BOKJ2_LOCUS6901</name>
</gene>